<dbReference type="PANTHER" id="PTHR11240:SF18">
    <property type="entry name" value="OS07G0630400 PROTEIN"/>
    <property type="match status" value="1"/>
</dbReference>
<proteinExistence type="inferred from homology"/>
<evidence type="ECO:0000256" key="5">
    <source>
        <dbReference type="ARBA" id="ARBA00023239"/>
    </source>
</evidence>
<keyword evidence="8" id="KW-0378">Hydrolase</keyword>
<dbReference type="GO" id="GO:0005576">
    <property type="term" value="C:extracellular region"/>
    <property type="evidence" value="ECO:0007669"/>
    <property type="project" value="TreeGrafter"/>
</dbReference>
<keyword evidence="2" id="KW-0540">Nuclease</keyword>
<evidence type="ECO:0000313" key="8">
    <source>
        <dbReference type="EMBL" id="PRQ42280.1"/>
    </source>
</evidence>
<dbReference type="Proteomes" id="UP000238479">
    <property type="component" value="Chromosome 3"/>
</dbReference>
<dbReference type="GO" id="GO:0006401">
    <property type="term" value="P:RNA catabolic process"/>
    <property type="evidence" value="ECO:0007669"/>
    <property type="project" value="TreeGrafter"/>
</dbReference>
<evidence type="ECO:0000256" key="2">
    <source>
        <dbReference type="ARBA" id="ARBA00022722"/>
    </source>
</evidence>
<dbReference type="OMA" id="NISWILA"/>
<name>A0A2P6R778_ROSCH</name>
<evidence type="ECO:0000256" key="6">
    <source>
        <dbReference type="ARBA" id="ARBA00025641"/>
    </source>
</evidence>
<dbReference type="AlphaFoldDB" id="A0A2P6R778"/>
<evidence type="ECO:0000256" key="1">
    <source>
        <dbReference type="ARBA" id="ARBA00007469"/>
    </source>
</evidence>
<reference evidence="8 9" key="1">
    <citation type="journal article" date="2018" name="Nat. Genet.">
        <title>The Rosa genome provides new insights in the design of modern roses.</title>
        <authorList>
            <person name="Bendahmane M."/>
        </authorList>
    </citation>
    <scope>NUCLEOTIDE SEQUENCE [LARGE SCALE GENOMIC DNA]</scope>
    <source>
        <strain evidence="9">cv. Old Blush</strain>
    </source>
</reference>
<protein>
    <submittedName>
        <fullName evidence="8">Putative ribonuclease T(2)</fullName>
        <ecNumber evidence="8">3.1.27.1</ecNumber>
    </submittedName>
</protein>
<dbReference type="InterPro" id="IPR018188">
    <property type="entry name" value="RNase_T2_His_AS_1"/>
</dbReference>
<keyword evidence="4" id="KW-0325">Glycoprotein</keyword>
<dbReference type="EC" id="3.1.27.1" evidence="8"/>
<dbReference type="PANTHER" id="PTHR11240">
    <property type="entry name" value="RIBONUCLEASE T2"/>
    <property type="match status" value="1"/>
</dbReference>
<dbReference type="SUPFAM" id="SSF55895">
    <property type="entry name" value="Ribonuclease Rh-like"/>
    <property type="match status" value="1"/>
</dbReference>
<organism evidence="8 9">
    <name type="scientific">Rosa chinensis</name>
    <name type="common">China rose</name>
    <dbReference type="NCBI Taxonomy" id="74649"/>
    <lineage>
        <taxon>Eukaryota</taxon>
        <taxon>Viridiplantae</taxon>
        <taxon>Streptophyta</taxon>
        <taxon>Embryophyta</taxon>
        <taxon>Tracheophyta</taxon>
        <taxon>Spermatophyta</taxon>
        <taxon>Magnoliopsida</taxon>
        <taxon>eudicotyledons</taxon>
        <taxon>Gunneridae</taxon>
        <taxon>Pentapetalae</taxon>
        <taxon>rosids</taxon>
        <taxon>fabids</taxon>
        <taxon>Rosales</taxon>
        <taxon>Rosaceae</taxon>
        <taxon>Rosoideae</taxon>
        <taxon>Rosoideae incertae sedis</taxon>
        <taxon>Rosa</taxon>
    </lineage>
</organism>
<evidence type="ECO:0000313" key="9">
    <source>
        <dbReference type="Proteomes" id="UP000238479"/>
    </source>
</evidence>
<accession>A0A2P6R778</accession>
<keyword evidence="3" id="KW-0732">Signal</keyword>
<comment type="similarity">
    <text evidence="1 7">Belongs to the RNase T2 family.</text>
</comment>
<dbReference type="GO" id="GO:0003723">
    <property type="term" value="F:RNA binding"/>
    <property type="evidence" value="ECO:0007669"/>
    <property type="project" value="InterPro"/>
</dbReference>
<evidence type="ECO:0000256" key="7">
    <source>
        <dbReference type="RuleBase" id="RU004328"/>
    </source>
</evidence>
<dbReference type="Gene3D" id="3.90.730.10">
    <property type="entry name" value="Ribonuclease T2-like"/>
    <property type="match status" value="1"/>
</dbReference>
<comment type="function">
    <text evidence="6">Self-incompatibility (SI) is the inherited ability of a flowering plant to prevent self-fertilization by discriminating between self and non-self pollen during pollination. In many species, self-incompatibility is controlled by the single, multiallelic locus S.</text>
</comment>
<evidence type="ECO:0000256" key="3">
    <source>
        <dbReference type="ARBA" id="ARBA00022729"/>
    </source>
</evidence>
<keyword evidence="5" id="KW-0456">Lyase</keyword>
<keyword evidence="9" id="KW-1185">Reference proteome</keyword>
<comment type="caution">
    <text evidence="8">The sequence shown here is derived from an EMBL/GenBank/DDBJ whole genome shotgun (WGS) entry which is preliminary data.</text>
</comment>
<dbReference type="Gramene" id="PRQ42280">
    <property type="protein sequence ID" value="PRQ42280"/>
    <property type="gene ID" value="RchiOBHm_Chr3g0455911"/>
</dbReference>
<dbReference type="InterPro" id="IPR001568">
    <property type="entry name" value="RNase_T2-like"/>
</dbReference>
<evidence type="ECO:0000256" key="4">
    <source>
        <dbReference type="ARBA" id="ARBA00023180"/>
    </source>
</evidence>
<gene>
    <name evidence="8" type="ORF">RchiOBHm_Chr3g0455911</name>
</gene>
<dbReference type="InterPro" id="IPR036430">
    <property type="entry name" value="RNase_T2-like_sf"/>
</dbReference>
<sequence>MGSYEYFKFVVQWPPAHCRVRKCTPQALQQKIYTIHGLWPSNYSKAVVYNCPGSSFQNPAPPLEAKLKISWPNLERPNDAMFWALEWDRHGKCSEQTFTQTQYFNRAHEIWVGKNITDILQRASILSGRQKDYGVIELAVRSKTQKTPLLRCEQPKQKPTQKPTQPTQRTQWLHEVVLCWDYHAKNMIDCDDTEATCQDTFPIDIL</sequence>
<dbReference type="EMBL" id="PDCK01000041">
    <property type="protein sequence ID" value="PRQ42280.1"/>
    <property type="molecule type" value="Genomic_DNA"/>
</dbReference>
<dbReference type="GO" id="GO:0033897">
    <property type="term" value="F:ribonuclease T2 activity"/>
    <property type="evidence" value="ECO:0007669"/>
    <property type="project" value="InterPro"/>
</dbReference>
<dbReference type="GO" id="GO:0016787">
    <property type="term" value="F:hydrolase activity"/>
    <property type="evidence" value="ECO:0007669"/>
    <property type="project" value="UniProtKB-KW"/>
</dbReference>
<dbReference type="Pfam" id="PF00445">
    <property type="entry name" value="Ribonuclease_T2"/>
    <property type="match status" value="1"/>
</dbReference>
<dbReference type="PROSITE" id="PS00530">
    <property type="entry name" value="RNASE_T2_1"/>
    <property type="match status" value="1"/>
</dbReference>